<evidence type="ECO:0000313" key="11">
    <source>
        <dbReference type="Proteomes" id="UP000613177"/>
    </source>
</evidence>
<feature type="transmembrane region" description="Helical" evidence="7">
    <location>
        <begin position="86"/>
        <end position="105"/>
    </location>
</feature>
<feature type="transmembrane region" description="Helical" evidence="7">
    <location>
        <begin position="228"/>
        <end position="246"/>
    </location>
</feature>
<evidence type="ECO:0000259" key="8">
    <source>
        <dbReference type="Pfam" id="PF01794"/>
    </source>
</evidence>
<evidence type="ECO:0000256" key="7">
    <source>
        <dbReference type="SAM" id="Phobius"/>
    </source>
</evidence>
<dbReference type="AlphaFoldDB" id="A0A8H7VTD4"/>
<dbReference type="SFLD" id="SFLDS00052">
    <property type="entry name" value="Ferric_Reductase_Domain"/>
    <property type="match status" value="1"/>
</dbReference>
<evidence type="ECO:0000256" key="6">
    <source>
        <dbReference type="ARBA" id="ARBA00023136"/>
    </source>
</evidence>
<gene>
    <name evidence="10" type="ORF">INT48_005212</name>
</gene>
<reference evidence="10" key="1">
    <citation type="submission" date="2021-01" db="EMBL/GenBank/DDBJ databases">
        <title>Metabolic potential, ecology and presence of endohyphal bacteria is reflected in genomic diversity of Mucoromycotina.</title>
        <authorList>
            <person name="Muszewska A."/>
            <person name="Okrasinska A."/>
            <person name="Steczkiewicz K."/>
            <person name="Drgas O."/>
            <person name="Orlowska M."/>
            <person name="Perlinska-Lenart U."/>
            <person name="Aleksandrzak-Piekarczyk T."/>
            <person name="Szatraj K."/>
            <person name="Zielenkiewicz U."/>
            <person name="Pilsyk S."/>
            <person name="Malc E."/>
            <person name="Mieczkowski P."/>
            <person name="Kruszewska J.S."/>
            <person name="Biernat P."/>
            <person name="Pawlowska J."/>
        </authorList>
    </citation>
    <scope>NUCLEOTIDE SEQUENCE</scope>
    <source>
        <strain evidence="10">WA0000018081</strain>
    </source>
</reference>
<proteinExistence type="predicted"/>
<feature type="transmembrane region" description="Helical" evidence="7">
    <location>
        <begin position="16"/>
        <end position="35"/>
    </location>
</feature>
<dbReference type="InterPro" id="IPR039261">
    <property type="entry name" value="FNR_nucleotide-bd"/>
</dbReference>
<evidence type="ECO:0000259" key="9">
    <source>
        <dbReference type="Pfam" id="PF08030"/>
    </source>
</evidence>
<dbReference type="SFLD" id="SFLDG01168">
    <property type="entry name" value="Ferric_reductase_subgroup_(FRE"/>
    <property type="match status" value="1"/>
</dbReference>
<feature type="domain" description="Ferric reductase NAD binding" evidence="9">
    <location>
        <begin position="449"/>
        <end position="587"/>
    </location>
</feature>
<evidence type="ECO:0000313" key="10">
    <source>
        <dbReference type="EMBL" id="KAG2233871.1"/>
    </source>
</evidence>
<dbReference type="OrthoDB" id="167398at2759"/>
<keyword evidence="4" id="KW-0560">Oxidoreductase</keyword>
<protein>
    <recommendedName>
        <fullName evidence="12">FAD-binding FR-type domain-containing protein</fullName>
    </recommendedName>
</protein>
<keyword evidence="2 7" id="KW-0812">Transmembrane</keyword>
<evidence type="ECO:0008006" key="12">
    <source>
        <dbReference type="Google" id="ProtNLM"/>
    </source>
</evidence>
<evidence type="ECO:0000256" key="4">
    <source>
        <dbReference type="ARBA" id="ARBA00023002"/>
    </source>
</evidence>
<keyword evidence="5" id="KW-0406">Ion transport</keyword>
<feature type="domain" description="Ferric oxidoreductase" evidence="8">
    <location>
        <begin position="126"/>
        <end position="242"/>
    </location>
</feature>
<dbReference type="PANTHER" id="PTHR11972">
    <property type="entry name" value="NADPH OXIDASE"/>
    <property type="match status" value="1"/>
</dbReference>
<dbReference type="GO" id="GO:0016175">
    <property type="term" value="F:superoxide-generating NAD(P)H oxidase activity"/>
    <property type="evidence" value="ECO:0007669"/>
    <property type="project" value="TreeGrafter"/>
</dbReference>
<dbReference type="Proteomes" id="UP000613177">
    <property type="component" value="Unassembled WGS sequence"/>
</dbReference>
<dbReference type="PANTHER" id="PTHR11972:SF69">
    <property type="entry name" value="FERRIC REDUCTION OXIDASE 6-RELATED"/>
    <property type="match status" value="1"/>
</dbReference>
<evidence type="ECO:0000256" key="2">
    <source>
        <dbReference type="ARBA" id="ARBA00022692"/>
    </source>
</evidence>
<dbReference type="SUPFAM" id="SSF52343">
    <property type="entry name" value="Ferredoxin reductase-like, C-terminal NADP-linked domain"/>
    <property type="match status" value="1"/>
</dbReference>
<keyword evidence="5" id="KW-0813">Transport</keyword>
<dbReference type="GO" id="GO:0006811">
    <property type="term" value="P:monoatomic ion transport"/>
    <property type="evidence" value="ECO:0007669"/>
    <property type="project" value="UniProtKB-KW"/>
</dbReference>
<dbReference type="CDD" id="cd06186">
    <property type="entry name" value="NOX_Duox_like_FAD_NADP"/>
    <property type="match status" value="1"/>
</dbReference>
<name>A0A8H7VTD4_9FUNG</name>
<dbReference type="InterPro" id="IPR050369">
    <property type="entry name" value="RBOH/FRE"/>
</dbReference>
<sequence length="602" mass="68886">MGYTIRSTSNFFVCGISYAFFCWALFAIYCIGYQINKIRVYKVRQARIAGNDAKVVQPVVHSKFLSYMNMVVRIPFVTEMIAVKHIIGMSLFVVVNMLFMFFAPFKLNEGMGYVLPAIGQFDRRAAFVGMVNWGFVFFLAQRNSVLPRMSGFTVEELLPFHRWIARVGMAQFLPHFGWRMYKGYIKHFVAADALFYNAEYTSGTVSMLGFLLMFATSLEYIRRNYFEVFYYTHVIGMIIGVAFACWHEHTCLVFFVPALMLWFVDRVIRSYQSWYIKSSYIKVDQVLPYSAVQEGIVRILFENTSLNRFKPGQYYFVSIVRDGGRKLWEYANWHPLTVSETFRVNNNQSITDSIIEERVIGSTEKVAGDEKKASASVASTSDTDSFSDVSNLRRRANNYSNEESTTVGSFHIKALGGKTRDLLKAAAAHEELGVRIDGPYGPHLEYQDYQIMALFAAGIGITPALAIVKDCIERRSDGIKTVAIEHIYLTWAIRSADEINPFMDMFTYWADKAKNGIQNIQLHVSIFVTRMNEGPDHTKDLNGFQIIYGARPNITTSMDKIKTSNPKQTVWAHACGSMLFTRTVINEAIRHDFDVHNETFEF</sequence>
<dbReference type="Pfam" id="PF08030">
    <property type="entry name" value="NAD_binding_6"/>
    <property type="match status" value="1"/>
</dbReference>
<evidence type="ECO:0000256" key="3">
    <source>
        <dbReference type="ARBA" id="ARBA00022989"/>
    </source>
</evidence>
<accession>A0A8H7VTD4</accession>
<dbReference type="EMBL" id="JAEPRE010000067">
    <property type="protein sequence ID" value="KAG2233871.1"/>
    <property type="molecule type" value="Genomic_DNA"/>
</dbReference>
<comment type="caution">
    <text evidence="10">The sequence shown here is derived from an EMBL/GenBank/DDBJ whole genome shotgun (WGS) entry which is preliminary data.</text>
</comment>
<dbReference type="Pfam" id="PF01794">
    <property type="entry name" value="Ferric_reduct"/>
    <property type="match status" value="1"/>
</dbReference>
<feature type="transmembrane region" description="Helical" evidence="7">
    <location>
        <begin position="201"/>
        <end position="221"/>
    </location>
</feature>
<comment type="subcellular location">
    <subcellularLocation>
        <location evidence="1">Membrane</location>
        <topology evidence="1">Multi-pass membrane protein</topology>
    </subcellularLocation>
</comment>
<organism evidence="10 11">
    <name type="scientific">Thamnidium elegans</name>
    <dbReference type="NCBI Taxonomy" id="101142"/>
    <lineage>
        <taxon>Eukaryota</taxon>
        <taxon>Fungi</taxon>
        <taxon>Fungi incertae sedis</taxon>
        <taxon>Mucoromycota</taxon>
        <taxon>Mucoromycotina</taxon>
        <taxon>Mucoromycetes</taxon>
        <taxon>Mucorales</taxon>
        <taxon>Mucorineae</taxon>
        <taxon>Mucoraceae</taxon>
        <taxon>Thamnidium</taxon>
    </lineage>
</organism>
<keyword evidence="6 7" id="KW-0472">Membrane</keyword>
<dbReference type="InterPro" id="IPR013130">
    <property type="entry name" value="Fe3_Rdtase_TM_dom"/>
</dbReference>
<dbReference type="Gene3D" id="3.40.50.80">
    <property type="entry name" value="Nucleotide-binding domain of ferredoxin-NADP reductase (FNR) module"/>
    <property type="match status" value="1"/>
</dbReference>
<dbReference type="GO" id="GO:0005886">
    <property type="term" value="C:plasma membrane"/>
    <property type="evidence" value="ECO:0007669"/>
    <property type="project" value="TreeGrafter"/>
</dbReference>
<keyword evidence="11" id="KW-1185">Reference proteome</keyword>
<dbReference type="InterPro" id="IPR013121">
    <property type="entry name" value="Fe_red_NAD-bd_6"/>
</dbReference>
<keyword evidence="3 7" id="KW-1133">Transmembrane helix</keyword>
<evidence type="ECO:0000256" key="1">
    <source>
        <dbReference type="ARBA" id="ARBA00004141"/>
    </source>
</evidence>
<evidence type="ECO:0000256" key="5">
    <source>
        <dbReference type="ARBA" id="ARBA00023065"/>
    </source>
</evidence>